<feature type="coiled-coil region" evidence="8">
    <location>
        <begin position="1324"/>
        <end position="1387"/>
    </location>
</feature>
<feature type="domain" description="Bromo" evidence="10">
    <location>
        <begin position="2164"/>
        <end position="2236"/>
    </location>
</feature>
<protein>
    <submittedName>
        <fullName evidence="14">Suppression of tumorigenicity 5 protein</fullName>
    </submittedName>
</protein>
<evidence type="ECO:0000256" key="5">
    <source>
        <dbReference type="ARBA" id="ARBA00023117"/>
    </source>
</evidence>
<dbReference type="Pfam" id="PF03456">
    <property type="entry name" value="uDENN"/>
    <property type="match status" value="1"/>
</dbReference>
<dbReference type="PROSITE" id="PS50119">
    <property type="entry name" value="ZF_BBOX"/>
    <property type="match status" value="2"/>
</dbReference>
<dbReference type="SMART" id="SM00297">
    <property type="entry name" value="BROMO"/>
    <property type="match status" value="1"/>
</dbReference>
<gene>
    <name evidence="14" type="ORF">D4764_02G0010590</name>
</gene>
<feature type="region of interest" description="Disordered" evidence="9">
    <location>
        <begin position="325"/>
        <end position="467"/>
    </location>
</feature>
<feature type="region of interest" description="Disordered" evidence="9">
    <location>
        <begin position="499"/>
        <end position="545"/>
    </location>
</feature>
<feature type="domain" description="UDENN" evidence="13">
    <location>
        <begin position="670"/>
        <end position="1110"/>
    </location>
</feature>
<dbReference type="InterPro" id="IPR019786">
    <property type="entry name" value="Zinc_finger_PHD-type_CS"/>
</dbReference>
<feature type="region of interest" description="Disordered" evidence="9">
    <location>
        <begin position="136"/>
        <end position="158"/>
    </location>
</feature>
<dbReference type="FunFam" id="3.30.450.200:FF:000001">
    <property type="entry name" value="DENN domain-containing protein 2A isoform X1"/>
    <property type="match status" value="1"/>
</dbReference>
<dbReference type="Gene3D" id="3.40.50.11500">
    <property type="match status" value="1"/>
</dbReference>
<feature type="region of interest" description="Disordered" evidence="9">
    <location>
        <begin position="1690"/>
        <end position="1732"/>
    </location>
</feature>
<keyword evidence="15" id="KW-1185">Reference proteome</keyword>
<feature type="region of interest" description="Disordered" evidence="9">
    <location>
        <begin position="1844"/>
        <end position="2051"/>
    </location>
</feature>
<organism evidence="14 15">
    <name type="scientific">Takifugu flavidus</name>
    <name type="common">sansaifugu</name>
    <dbReference type="NCBI Taxonomy" id="433684"/>
    <lineage>
        <taxon>Eukaryota</taxon>
        <taxon>Metazoa</taxon>
        <taxon>Chordata</taxon>
        <taxon>Craniata</taxon>
        <taxon>Vertebrata</taxon>
        <taxon>Euteleostomi</taxon>
        <taxon>Actinopterygii</taxon>
        <taxon>Neopterygii</taxon>
        <taxon>Teleostei</taxon>
        <taxon>Neoteleostei</taxon>
        <taxon>Acanthomorphata</taxon>
        <taxon>Eupercaria</taxon>
        <taxon>Tetraodontiformes</taxon>
        <taxon>Tetradontoidea</taxon>
        <taxon>Tetraodontidae</taxon>
        <taxon>Takifugu</taxon>
    </lineage>
</organism>
<dbReference type="Pfam" id="PF00628">
    <property type="entry name" value="PHD"/>
    <property type="match status" value="1"/>
</dbReference>
<feature type="compositionally biased region" description="Polar residues" evidence="9">
    <location>
        <begin position="450"/>
        <end position="466"/>
    </location>
</feature>
<feature type="compositionally biased region" description="Basic and acidic residues" evidence="9">
    <location>
        <begin position="1719"/>
        <end position="1729"/>
    </location>
</feature>
<evidence type="ECO:0000256" key="4">
    <source>
        <dbReference type="ARBA" id="ARBA00022833"/>
    </source>
</evidence>
<feature type="region of interest" description="Disordered" evidence="9">
    <location>
        <begin position="611"/>
        <end position="631"/>
    </location>
</feature>
<dbReference type="InterPro" id="IPR000315">
    <property type="entry name" value="Znf_B-box"/>
</dbReference>
<feature type="compositionally biased region" description="Acidic residues" evidence="9">
    <location>
        <begin position="1962"/>
        <end position="1976"/>
    </location>
</feature>
<feature type="compositionally biased region" description="Basic and acidic residues" evidence="9">
    <location>
        <begin position="1787"/>
        <end position="1796"/>
    </location>
</feature>
<dbReference type="InterPro" id="IPR001965">
    <property type="entry name" value="Znf_PHD"/>
</dbReference>
<evidence type="ECO:0000259" key="12">
    <source>
        <dbReference type="PROSITE" id="PS50119"/>
    </source>
</evidence>
<dbReference type="Gene3D" id="3.30.160.60">
    <property type="entry name" value="Classic Zinc Finger"/>
    <property type="match status" value="1"/>
</dbReference>
<dbReference type="PROSITE" id="PS50211">
    <property type="entry name" value="DENN"/>
    <property type="match status" value="1"/>
</dbReference>
<feature type="domain" description="B box-type" evidence="12">
    <location>
        <begin position="1268"/>
        <end position="1309"/>
    </location>
</feature>
<feature type="region of interest" description="Disordered" evidence="9">
    <location>
        <begin position="2289"/>
        <end position="2308"/>
    </location>
</feature>
<feature type="compositionally biased region" description="Acidic residues" evidence="9">
    <location>
        <begin position="2018"/>
        <end position="2030"/>
    </location>
</feature>
<dbReference type="InterPro" id="IPR005112">
    <property type="entry name" value="dDENN_dom"/>
</dbReference>
<dbReference type="Gene3D" id="3.30.40.10">
    <property type="entry name" value="Zinc/RING finger domain, C3HC4 (zinc finger)"/>
    <property type="match status" value="1"/>
</dbReference>
<dbReference type="InterPro" id="IPR036427">
    <property type="entry name" value="Bromodomain-like_sf"/>
</dbReference>
<dbReference type="SMART" id="SM00799">
    <property type="entry name" value="DENN"/>
    <property type="match status" value="1"/>
</dbReference>
<dbReference type="InterPro" id="IPR003649">
    <property type="entry name" value="Bbox_C"/>
</dbReference>
<feature type="compositionally biased region" description="Basic and acidic residues" evidence="9">
    <location>
        <begin position="378"/>
        <end position="388"/>
    </location>
</feature>
<sequence length="2308" mass="257718">MTANKSSKATARAGGGKAARDVSDSQTQSQQSFLGDRESGNQAKYIRTDGRFLVRSGWNNKTATLCNPPSRASDSEGRLTKSKSISCLDNRLSIYKPQTQTSCQESQGFQEQKVKQGDLCAGDGLNGRPLSWSTLSLGSSSSQSHKRTLSLPRSAAGVPPTTIRKKISEWECRRVSLPKMSLCLDKRVGERVDGSEGCPSLLSSPCSEKNFDFKGVRRMSTAFSECSYTEEEEAVSDRDGVGRFQKRTGKSETSGSFVRSMSARKETSAVLNRIQKIEQSLKENPSLPPPRYLNNCYAPDKTKQKSFVIGDDFDSTCASKRSSICSVATEPDSGSVPDKLSKLKQRFSMNSTRSESPEPPSSQTPVGTPINPLPKPKRTFEYDAKGDQKSLLPANGLPPNRGSESPPPLPSTPAPSVTRTLKTGGGSQRESCESEDTTSLPSSYPSSPTENGRLTTQARSRPYSKSTLEENAYEDIVEKENPYEDVDLKRKSLGRKLETNRSWSAMDKKQSSPPQLPSKPSSQSLRVSGPSDRKSHRTSQLTKRYSHDEMLLLPQLGVSASPCGLLDDSLCSTGDTLASHRHWRIPKLVQRINSIYCTKRGKKRLKKLSLSTVETTSLRDDNSESESDSDDRFKAHTQRLLKLQSILRRAPSYRTLELQLIEWQERELFEYFVVVSLKKKPSKNSYFPEVTYQFPKLERPTKQMREAEQRLKAIPQFCFPDAKDWSPVSDYTSETFSFMLTGEDGSRRFGYCRRLLPTGKGPRLPEVYCVISRLGCFDLFSTILDEVERRRGVSAALVYPFMRSLMESPFPAPGKLIKVKTFLPGAGNEVIELRRPSDSRLEHVDFDSLFSCLSVRQVIRVFASLLLERRVIFVADKLRAFSSLWQKLSEIRALALHVGTRLTQETGSVRNYQDLPRQMEVKGAKQAHKDDRAKCTLSSCMHAVVALLYPFSWQHTFIPVLPGSMLDIVCCPTPFLVGLLSSSLPKLKELPVEEMDDEASLLPRKLQAALEQALEQRNDIISQDSDSESDEEYNSLNSLVSEAFIRFFLETIGHYSLFITQNERGERVFQREAFRKSVASKSIRRFLGVFMESQMFAGFIQDRELRKTRAKGLFEQRVEQYLEELPDTEQSGVNKFLKGLVKGESCTWMNQGRREHSEAVKTSPLGPPLGCAASCLSSNSDSTYSSAMEKRCSECSEPTLAQSLCTLCNKWLCYQCTDVHQHQRPSVPSQYSDLHPQQRTSSIQCPDLHQKGSSSLPPNGQGPGSYPCSLLMCHSHRQEPLELFCESCDLLCCSSCHLSSHKNHRVVQTGKALQDQQWLFENLMVQVEERRSAVENSAKQIEDRLHGVKIAHRKAENQIKMAKMIMMNELNKRANLLIEQLEKISEDFQQGLEDQLQGAIEACSQLDHVQKFITWAMTHHCRGPVLFSRALVSFQMQQLLDQPLSSDSCSPLKIKFNWDASYWTKHISSFGQLTVEGGNCAYPQGLACSSILRPQPVTCLSLPPVCHRGREPGYGYQACCEPQRCCLHDIPSQSDLSGLDKNQMDVPICNSSCIQPAHIAASLHQNQQLQRCWDRENLSQLHPSPSPVPVLGLACSRGSMVPPQVGPPQPQSLTKSYLYHQSPAEPDRPTQCTGKLSPSPDLPRELTAAEAEYMNEEIWEETCRLEETRGQTLRADSRELLDDVLQQDRRETAGSPVQQLHPAAEMRQEQQWSRPTQTLREHRDGRRSTSLEVSVTTCERVANMQSSRISPGLACTRRRRSQSIPAELAAPFAGPLSERPSGCTPGRETRDADAKDPGRIRVPVVCLERLKILVSQLPLQGRRQSDPLPASGTEKRTWHAVAPQEAAGGVKNMGTTRSLTAPPYGVRQKENPLTTHSTPSGPVIQGRKSSQEATRSPTDLKYAPQSLSVLEMDSDSDPNTPSEGEAEVSPGESSSEAELERLAEEQSVAAGGAEPRPGNDTTDSEPSLEYEGDPESDPGAGSEDGPEVESGESDVQPDYQVETDSEAPPPDSQGSVESELDVESELELATDEPQPLRSDLEEDSHEGPGQRSLLMANPIAQRGPEEFQSDDTEMESEDFCAVCLIGGDLLCCDRCPKVFHLSCHVPPLLSFPSGDWVCSLCRDSVLPEVEYDCENERTSGEHAHSQGLPACDQRKCERLTLLILSNILSAPFHEPVSPLARHYYQIIKRPMDLSVIRAKLNKRNSQHYHSPDQFIADVSLMFRNCAKFNYPDSEVAQAGRSLEVFFLSQLREVFPDRAFPVAEDDSDSDEYDEAYRAAVGGFPWPERREQCHRKRKRRNSLKSRRHHF</sequence>
<dbReference type="Pfam" id="PF00643">
    <property type="entry name" value="zf-B_box"/>
    <property type="match status" value="1"/>
</dbReference>
<evidence type="ECO:0000256" key="7">
    <source>
        <dbReference type="PROSITE-ProRule" id="PRU00035"/>
    </source>
</evidence>
<dbReference type="GO" id="GO:0008270">
    <property type="term" value="F:zinc ion binding"/>
    <property type="evidence" value="ECO:0007669"/>
    <property type="project" value="UniProtKB-KW"/>
</dbReference>
<feature type="domain" description="B box-type" evidence="12">
    <location>
        <begin position="1187"/>
        <end position="1223"/>
    </location>
</feature>
<dbReference type="GO" id="GO:0005085">
    <property type="term" value="F:guanyl-nucleotide exchange factor activity"/>
    <property type="evidence" value="ECO:0007669"/>
    <property type="project" value="UniProtKB-KW"/>
</dbReference>
<dbReference type="Pfam" id="PF25287">
    <property type="entry name" value="zf-B_box_Trim66"/>
    <property type="match status" value="1"/>
</dbReference>
<dbReference type="FunFam" id="3.40.50.11500:FF:000004">
    <property type="entry name" value="DENN domain-containing protein 2C isoform X1"/>
    <property type="match status" value="1"/>
</dbReference>
<evidence type="ECO:0000256" key="3">
    <source>
        <dbReference type="ARBA" id="ARBA00022771"/>
    </source>
</evidence>
<dbReference type="FunFam" id="3.30.40.10:FF:000123">
    <property type="entry name" value="E3 ubiquitin-protein ligase TRIM33"/>
    <property type="match status" value="1"/>
</dbReference>
<evidence type="ECO:0000259" key="11">
    <source>
        <dbReference type="PROSITE" id="PS50016"/>
    </source>
</evidence>
<dbReference type="InterPro" id="IPR001487">
    <property type="entry name" value="Bromodomain"/>
</dbReference>
<dbReference type="PROSITE" id="PS01359">
    <property type="entry name" value="ZF_PHD_1"/>
    <property type="match status" value="1"/>
</dbReference>
<evidence type="ECO:0000256" key="8">
    <source>
        <dbReference type="SAM" id="Coils"/>
    </source>
</evidence>
<dbReference type="Pfam" id="PF02141">
    <property type="entry name" value="DENN"/>
    <property type="match status" value="2"/>
</dbReference>
<dbReference type="InterPro" id="IPR043153">
    <property type="entry name" value="DENN_C"/>
</dbReference>
<dbReference type="CDD" id="cd05502">
    <property type="entry name" value="Bromo_tif1_like"/>
    <property type="match status" value="1"/>
</dbReference>
<evidence type="ECO:0000256" key="1">
    <source>
        <dbReference type="ARBA" id="ARBA00022658"/>
    </source>
</evidence>
<evidence type="ECO:0000256" key="9">
    <source>
        <dbReference type="SAM" id="MobiDB-lite"/>
    </source>
</evidence>
<dbReference type="InterPro" id="IPR005113">
    <property type="entry name" value="uDENN_dom"/>
</dbReference>
<proteinExistence type="predicted"/>
<dbReference type="InterPro" id="IPR019787">
    <property type="entry name" value="Znf_PHD-finger"/>
</dbReference>
<dbReference type="InterPro" id="IPR037372">
    <property type="entry name" value="TRIM66_Bbox1_Znf"/>
</dbReference>
<dbReference type="Pfam" id="PF00439">
    <property type="entry name" value="Bromodomain"/>
    <property type="match status" value="1"/>
</dbReference>
<keyword evidence="4" id="KW-0862">Zinc</keyword>
<dbReference type="InterPro" id="IPR013083">
    <property type="entry name" value="Znf_RING/FYVE/PHD"/>
</dbReference>
<evidence type="ECO:0000256" key="6">
    <source>
        <dbReference type="PROSITE-ProRule" id="PRU00024"/>
    </source>
</evidence>
<dbReference type="InterPro" id="IPR001194">
    <property type="entry name" value="cDENN_dom"/>
</dbReference>
<dbReference type="SMART" id="SM00249">
    <property type="entry name" value="PHD"/>
    <property type="match status" value="1"/>
</dbReference>
<dbReference type="Pfam" id="PF03455">
    <property type="entry name" value="dDENN"/>
    <property type="match status" value="1"/>
</dbReference>
<dbReference type="SMART" id="SM00801">
    <property type="entry name" value="dDENN"/>
    <property type="match status" value="1"/>
</dbReference>
<dbReference type="InterPro" id="IPR037516">
    <property type="entry name" value="Tripartite_DENN"/>
</dbReference>
<evidence type="ECO:0000259" key="13">
    <source>
        <dbReference type="PROSITE" id="PS50211"/>
    </source>
</evidence>
<keyword evidence="8" id="KW-0175">Coiled coil</keyword>
<keyword evidence="3 6" id="KW-0863">Zinc-finger</keyword>
<dbReference type="PRINTS" id="PR00503">
    <property type="entry name" value="BROMODOMAIN"/>
</dbReference>
<comment type="caution">
    <text evidence="14">The sequence shown here is derived from an EMBL/GenBank/DDBJ whole genome shotgun (WGS) entry which is preliminary data.</text>
</comment>
<evidence type="ECO:0000259" key="10">
    <source>
        <dbReference type="PROSITE" id="PS50014"/>
    </source>
</evidence>
<feature type="compositionally biased region" description="Low complexity" evidence="9">
    <location>
        <begin position="1"/>
        <end position="12"/>
    </location>
</feature>
<feature type="compositionally biased region" description="Low complexity" evidence="9">
    <location>
        <begin position="437"/>
        <end position="449"/>
    </location>
</feature>
<dbReference type="PROSITE" id="PS50016">
    <property type="entry name" value="ZF_PHD_2"/>
    <property type="match status" value="1"/>
</dbReference>
<dbReference type="GO" id="GO:0070374">
    <property type="term" value="P:positive regulation of ERK1 and ERK2 cascade"/>
    <property type="evidence" value="ECO:0007669"/>
    <property type="project" value="TreeGrafter"/>
</dbReference>
<evidence type="ECO:0000313" key="14">
    <source>
        <dbReference type="EMBL" id="TWW68018.1"/>
    </source>
</evidence>
<keyword evidence="2" id="KW-0479">Metal-binding</keyword>
<name>A0A5C6NMU2_9TELE</name>
<reference evidence="14 15" key="1">
    <citation type="submission" date="2019-04" db="EMBL/GenBank/DDBJ databases">
        <title>Chromosome genome assembly for Takifugu flavidus.</title>
        <authorList>
            <person name="Xiao S."/>
        </authorList>
    </citation>
    <scope>NUCLEOTIDE SEQUENCE [LARGE SCALE GENOMIC DNA]</scope>
    <source>
        <strain evidence="14">HTHZ2018</strain>
        <tissue evidence="14">Muscle</tissue>
    </source>
</reference>
<dbReference type="SUPFAM" id="SSF57903">
    <property type="entry name" value="FYVE/PHD zinc finger"/>
    <property type="match status" value="1"/>
</dbReference>
<dbReference type="PANTHER" id="PTHR15288">
    <property type="entry name" value="DENN DOMAIN-CONTAINING PROTEIN 2"/>
    <property type="match status" value="1"/>
</dbReference>
<dbReference type="Proteomes" id="UP000324091">
    <property type="component" value="Chromosome 2"/>
</dbReference>
<accession>A0A5C6NMU2</accession>
<dbReference type="InterPro" id="IPR051942">
    <property type="entry name" value="DENN_domain_containing_2"/>
</dbReference>
<feature type="domain" description="PHD-type" evidence="11">
    <location>
        <begin position="2077"/>
        <end position="2124"/>
    </location>
</feature>
<dbReference type="SMART" id="SM00336">
    <property type="entry name" value="BBOX"/>
    <property type="match status" value="2"/>
</dbReference>
<feature type="region of interest" description="Disordered" evidence="9">
    <location>
        <begin position="239"/>
        <end position="261"/>
    </location>
</feature>
<dbReference type="Gene3D" id="3.30.450.200">
    <property type="match status" value="1"/>
</dbReference>
<feature type="compositionally biased region" description="Polar residues" evidence="9">
    <location>
        <begin position="1709"/>
        <end position="1718"/>
    </location>
</feature>
<dbReference type="SUPFAM" id="SSF57845">
    <property type="entry name" value="B-box zinc-binding domain"/>
    <property type="match status" value="1"/>
</dbReference>
<feature type="compositionally biased region" description="Polar residues" evidence="9">
    <location>
        <begin position="1871"/>
        <end position="1880"/>
    </location>
</feature>
<dbReference type="SMART" id="SM00800">
    <property type="entry name" value="uDENN"/>
    <property type="match status" value="1"/>
</dbReference>
<dbReference type="Gene3D" id="1.20.920.10">
    <property type="entry name" value="Bromodomain-like"/>
    <property type="match status" value="1"/>
</dbReference>
<dbReference type="PANTHER" id="PTHR15288:SF5">
    <property type="entry name" value="DENN DOMAIN-CONTAINING PROTEIN 2B"/>
    <property type="match status" value="1"/>
</dbReference>
<feature type="compositionally biased region" description="Basic residues" evidence="9">
    <location>
        <begin position="2290"/>
        <end position="2308"/>
    </location>
</feature>
<dbReference type="PROSITE" id="PS50014">
    <property type="entry name" value="BROMODOMAIN_2"/>
    <property type="match status" value="1"/>
</dbReference>
<dbReference type="EMBL" id="RHFK02000012">
    <property type="protein sequence ID" value="TWW68018.1"/>
    <property type="molecule type" value="Genomic_DNA"/>
</dbReference>
<keyword evidence="1" id="KW-0344">Guanine-nucleotide releasing factor</keyword>
<evidence type="ECO:0000313" key="15">
    <source>
        <dbReference type="Proteomes" id="UP000324091"/>
    </source>
</evidence>
<feature type="region of interest" description="Disordered" evidence="9">
    <location>
        <begin position="1772"/>
        <end position="1796"/>
    </location>
</feature>
<keyword evidence="5 7" id="KW-0103">Bromodomain</keyword>
<dbReference type="InterPro" id="IPR011011">
    <property type="entry name" value="Znf_FYVE_PHD"/>
</dbReference>
<feature type="compositionally biased region" description="Polar residues" evidence="9">
    <location>
        <begin position="1887"/>
        <end position="1897"/>
    </location>
</feature>
<feature type="region of interest" description="Disordered" evidence="9">
    <location>
        <begin position="1"/>
        <end position="42"/>
    </location>
</feature>
<evidence type="ECO:0000256" key="2">
    <source>
        <dbReference type="ARBA" id="ARBA00022723"/>
    </source>
</evidence>
<dbReference type="SUPFAM" id="SSF47370">
    <property type="entry name" value="Bromodomain"/>
    <property type="match status" value="1"/>
</dbReference>
<feature type="region of interest" description="Disordered" evidence="9">
    <location>
        <begin position="1620"/>
        <end position="1642"/>
    </location>
</feature>
<dbReference type="SMART" id="SM00502">
    <property type="entry name" value="BBC"/>
    <property type="match status" value="1"/>
</dbReference>